<accession>A0ABR4K1D9</accession>
<feature type="region of interest" description="Disordered" evidence="1">
    <location>
        <begin position="949"/>
        <end position="968"/>
    </location>
</feature>
<reference evidence="2 3" key="1">
    <citation type="submission" date="2024-07" db="EMBL/GenBank/DDBJ databases">
        <title>Section-level genome sequencing and comparative genomics of Aspergillus sections Usti and Cavernicolus.</title>
        <authorList>
            <consortium name="Lawrence Berkeley National Laboratory"/>
            <person name="Nybo J.L."/>
            <person name="Vesth T.C."/>
            <person name="Theobald S."/>
            <person name="Frisvad J.C."/>
            <person name="Larsen T.O."/>
            <person name="Kjaerboelling I."/>
            <person name="Rothschild-Mancinelli K."/>
            <person name="Lyhne E.K."/>
            <person name="Kogle M.E."/>
            <person name="Barry K."/>
            <person name="Clum A."/>
            <person name="Na H."/>
            <person name="Ledsgaard L."/>
            <person name="Lin J."/>
            <person name="Lipzen A."/>
            <person name="Kuo A."/>
            <person name="Riley R."/>
            <person name="Mondo S."/>
            <person name="Labutti K."/>
            <person name="Haridas S."/>
            <person name="Pangalinan J."/>
            <person name="Salamov A.A."/>
            <person name="Simmons B.A."/>
            <person name="Magnuson J.K."/>
            <person name="Chen J."/>
            <person name="Drula E."/>
            <person name="Henrissat B."/>
            <person name="Wiebenga A."/>
            <person name="Lubbers R.J."/>
            <person name="Gomes A.C."/>
            <person name="Makela M.R."/>
            <person name="Stajich J."/>
            <person name="Grigoriev I.V."/>
            <person name="Mortensen U.H."/>
            <person name="De Vries R.P."/>
            <person name="Baker S.E."/>
            <person name="Andersen M.R."/>
        </authorList>
    </citation>
    <scope>NUCLEOTIDE SEQUENCE [LARGE SCALE GENOMIC DNA]</scope>
    <source>
        <strain evidence="2 3">CBS 123904</strain>
    </source>
</reference>
<feature type="region of interest" description="Disordered" evidence="1">
    <location>
        <begin position="1"/>
        <end position="43"/>
    </location>
</feature>
<feature type="region of interest" description="Disordered" evidence="1">
    <location>
        <begin position="224"/>
        <end position="324"/>
    </location>
</feature>
<feature type="compositionally biased region" description="Low complexity" evidence="1">
    <location>
        <begin position="369"/>
        <end position="381"/>
    </location>
</feature>
<feature type="region of interest" description="Disordered" evidence="1">
    <location>
        <begin position="443"/>
        <end position="464"/>
    </location>
</feature>
<name>A0ABR4K1D9_9EURO</name>
<dbReference type="Proteomes" id="UP001610446">
    <property type="component" value="Unassembled WGS sequence"/>
</dbReference>
<keyword evidence="3" id="KW-1185">Reference proteome</keyword>
<comment type="caution">
    <text evidence="2">The sequence shown here is derived from an EMBL/GenBank/DDBJ whole genome shotgun (WGS) entry which is preliminary data.</text>
</comment>
<feature type="compositionally biased region" description="Polar residues" evidence="1">
    <location>
        <begin position="865"/>
        <end position="879"/>
    </location>
</feature>
<sequence>MMSPVFTGSPNKSRRNNWNNQYIITSGDEEDQDTDADTDDLDDGEWEINGILDETESQYLIDWVGNYSPTWEPKENASELAVRVWENKKQKEDQLASQRNEPSPTQSHTPPAEEERLETPEQDVGLQITPNFPLFVSPEPVPQAQSQERNELCQPIFGTQNYNRSNDIKRQPARRTHNVFEFCPNIPIPSEYLLPGESGAPWALSQYYPAVSASAPSREASVSLSVNGARSKNIGRNSPRPPTATQTSPRTEIPETPSILPNLQLSTGSQANPSRTAPGSQPAGPSATHSPSTVSSRISRPSRPPAAVHPRSIPHINTNSSPLRLDAGHTASIPETLFSRNTSASISQSRTALSTRQSIISRILSPRGSSANIPSIANSAPERSALDTSKLSTPRVLARTTTMDDQSQKGTLSYEETMEKYSHLRGSTPREKIKNMYAAMDAQQPEPSATPSSVGDIEPSAPLSIPETVAPLSVRVDKDTSHYSEPLKEPALEHLTEPLPESHHFQTIQPSSLTISHQEQPTPGSLHLGPSEFAVPLPMDSRVKDDYEEVLKEGQHIVYALINEESFSQNSGIEQGNALASAQQVLQRLSNAATHPDINLGEHLKDADANLEHQATWAEYSSAKFLLLSYLIKAPGDHEMHLVIAVRGDKTQGVVERYLEGKGFTYTRPRPEMGSGTNVEVSMVKGSLSFGIHNAQDDGIMETYKPPLAVIALDSSLDVKKPSMEHMRTTFARNGHLLPVIRLIIANSSEHVELCFPGPSTSQRFTPIFKYIKQLRDIIGDLQDDALGVQEDANEIMACLLSDNFNAHWTLPTVEPLRQIAEDEGFIRPSTQTPRPASSVAQKRVFMSDTCEPVPKRPRTEDSQEPSQLTESSGGPTQAVQTINSDLLDFEKKYLQRDSSRAAEMERLQIRLREKDKILESLQHRYETRTNDLHKIRQERDHLLETKTTSEQRLQRQKEEMTKLKDERTQLRHELEQAREALKAGGGDMAELEKAREEIRRLTKEHASLERKSEYEHKQAEYTREQYQTASNVAAQSATELGTLKEENEALKRKVAGETSRLRELNIKSDEARHLARIAELEALLSSREDLLHRKEDELREIRRNRPSTRSTSTQPRSPKLNAGNSRPTSPGINNGSSFPGRGSALRFSSEMSL</sequence>
<feature type="compositionally biased region" description="Low complexity" evidence="1">
    <location>
        <begin position="290"/>
        <end position="301"/>
    </location>
</feature>
<feature type="compositionally biased region" description="Acidic residues" evidence="1">
    <location>
        <begin position="27"/>
        <end position="43"/>
    </location>
</feature>
<feature type="compositionally biased region" description="Polar residues" evidence="1">
    <location>
        <begin position="1123"/>
        <end position="1138"/>
    </location>
</feature>
<proteinExistence type="predicted"/>
<feature type="compositionally biased region" description="Polar residues" evidence="1">
    <location>
        <begin position="224"/>
        <end position="236"/>
    </location>
</feature>
<feature type="compositionally biased region" description="Polar residues" evidence="1">
    <location>
        <begin position="259"/>
        <end position="279"/>
    </location>
</feature>
<feature type="region of interest" description="Disordered" evidence="1">
    <location>
        <begin position="1095"/>
        <end position="1154"/>
    </location>
</feature>
<dbReference type="EMBL" id="JBFXLU010000066">
    <property type="protein sequence ID" value="KAL2846106.1"/>
    <property type="molecule type" value="Genomic_DNA"/>
</dbReference>
<evidence type="ECO:0000313" key="3">
    <source>
        <dbReference type="Proteomes" id="UP001610446"/>
    </source>
</evidence>
<gene>
    <name evidence="2" type="ORF">BJY01DRAFT_213610</name>
</gene>
<organism evidence="2 3">
    <name type="scientific">Aspergillus pseudoustus</name>
    <dbReference type="NCBI Taxonomy" id="1810923"/>
    <lineage>
        <taxon>Eukaryota</taxon>
        <taxon>Fungi</taxon>
        <taxon>Dikarya</taxon>
        <taxon>Ascomycota</taxon>
        <taxon>Pezizomycotina</taxon>
        <taxon>Eurotiomycetes</taxon>
        <taxon>Eurotiomycetidae</taxon>
        <taxon>Eurotiales</taxon>
        <taxon>Aspergillaceae</taxon>
        <taxon>Aspergillus</taxon>
        <taxon>Aspergillus subgen. Nidulantes</taxon>
    </lineage>
</organism>
<evidence type="ECO:0000313" key="2">
    <source>
        <dbReference type="EMBL" id="KAL2846106.1"/>
    </source>
</evidence>
<feature type="compositionally biased region" description="Polar residues" evidence="1">
    <location>
        <begin position="1"/>
        <end position="24"/>
    </location>
</feature>
<feature type="region of interest" description="Disordered" evidence="1">
    <location>
        <begin position="367"/>
        <end position="391"/>
    </location>
</feature>
<feature type="compositionally biased region" description="Low complexity" evidence="1">
    <location>
        <begin position="1108"/>
        <end position="1119"/>
    </location>
</feature>
<feature type="compositionally biased region" description="Polar residues" evidence="1">
    <location>
        <begin position="95"/>
        <end position="109"/>
    </location>
</feature>
<dbReference type="InterPro" id="IPR038609">
    <property type="entry name" value="HDA1_su2/3_sf"/>
</dbReference>
<dbReference type="Gene3D" id="2.40.50.40">
    <property type="match status" value="1"/>
</dbReference>
<dbReference type="InterPro" id="IPR021006">
    <property type="entry name" value="Hda2/3"/>
</dbReference>
<protein>
    <submittedName>
        <fullName evidence="2">Class II histone deacetylase complex subunits 2 and 3-domain-containing protein</fullName>
    </submittedName>
</protein>
<dbReference type="Pfam" id="PF11496">
    <property type="entry name" value="HDA2-3"/>
    <property type="match status" value="1"/>
</dbReference>
<feature type="compositionally biased region" description="Basic and acidic residues" evidence="1">
    <location>
        <begin position="1095"/>
        <end position="1104"/>
    </location>
</feature>
<evidence type="ECO:0000256" key="1">
    <source>
        <dbReference type="SAM" id="MobiDB-lite"/>
    </source>
</evidence>
<dbReference type="Gene3D" id="3.40.50.12360">
    <property type="match status" value="1"/>
</dbReference>
<feature type="region of interest" description="Disordered" evidence="1">
    <location>
        <begin position="88"/>
        <end position="121"/>
    </location>
</feature>
<feature type="region of interest" description="Disordered" evidence="1">
    <location>
        <begin position="848"/>
        <end position="879"/>
    </location>
</feature>